<gene>
    <name evidence="2" type="ORF">ACFOGH_08845</name>
</gene>
<keyword evidence="3" id="KW-1185">Reference proteome</keyword>
<dbReference type="Proteomes" id="UP001595547">
    <property type="component" value="Unassembled WGS sequence"/>
</dbReference>
<protein>
    <recommendedName>
        <fullName evidence="4">DUF3108 domain-containing protein</fullName>
    </recommendedName>
</protein>
<proteinExistence type="predicted"/>
<comment type="caution">
    <text evidence="2">The sequence shown here is derived from an EMBL/GenBank/DDBJ whole genome shotgun (WGS) entry which is preliminary data.</text>
</comment>
<feature type="signal peptide" evidence="1">
    <location>
        <begin position="1"/>
        <end position="19"/>
    </location>
</feature>
<evidence type="ECO:0000313" key="3">
    <source>
        <dbReference type="Proteomes" id="UP001595547"/>
    </source>
</evidence>
<keyword evidence="1" id="KW-0732">Signal</keyword>
<accession>A0ABV7J0Z2</accession>
<feature type="chain" id="PRO_5046398362" description="DUF3108 domain-containing protein" evidence="1">
    <location>
        <begin position="20"/>
        <end position="192"/>
    </location>
</feature>
<dbReference type="EMBL" id="JBHRTO010000001">
    <property type="protein sequence ID" value="MFC3181092.1"/>
    <property type="molecule type" value="Genomic_DNA"/>
</dbReference>
<evidence type="ECO:0000256" key="1">
    <source>
        <dbReference type="SAM" id="SignalP"/>
    </source>
</evidence>
<dbReference type="RefSeq" id="WP_380072705.1">
    <property type="nucleotide sequence ID" value="NZ_JBHRTO010000001.1"/>
</dbReference>
<evidence type="ECO:0008006" key="4">
    <source>
        <dbReference type="Google" id="ProtNLM"/>
    </source>
</evidence>
<sequence length="192" mass="20734">MMRILAAVLALSVAGSAGAKCLAPGQMPARVTFADGDVMDDIRREGDNLHTTLHLASGLTAYSETIFGLYPMQSSIEGMASVYRWKTKSLPAPQDLPVGKAKKLMAEWLREGGNARFTMTVTLVETGEVKVGSCSYPALHLNVETKDSYGVRSVSDTWFDPDRLIVWTSARKVFNSKGGLEGAFETKAVAAE</sequence>
<reference evidence="3" key="1">
    <citation type="journal article" date="2019" name="Int. J. Syst. Evol. Microbiol.">
        <title>The Global Catalogue of Microorganisms (GCM) 10K type strain sequencing project: providing services to taxonomists for standard genome sequencing and annotation.</title>
        <authorList>
            <consortium name="The Broad Institute Genomics Platform"/>
            <consortium name="The Broad Institute Genome Sequencing Center for Infectious Disease"/>
            <person name="Wu L."/>
            <person name="Ma J."/>
        </authorList>
    </citation>
    <scope>NUCLEOTIDE SEQUENCE [LARGE SCALE GENOMIC DNA]</scope>
    <source>
        <strain evidence="3">KCTC 52039</strain>
    </source>
</reference>
<organism evidence="2 3">
    <name type="scientific">Cypionkella sinensis</name>
    <dbReference type="NCBI Taxonomy" id="1756043"/>
    <lineage>
        <taxon>Bacteria</taxon>
        <taxon>Pseudomonadati</taxon>
        <taxon>Pseudomonadota</taxon>
        <taxon>Alphaproteobacteria</taxon>
        <taxon>Rhodobacterales</taxon>
        <taxon>Paracoccaceae</taxon>
        <taxon>Cypionkella</taxon>
    </lineage>
</organism>
<evidence type="ECO:0000313" key="2">
    <source>
        <dbReference type="EMBL" id="MFC3181092.1"/>
    </source>
</evidence>
<name>A0ABV7J0Z2_9RHOB</name>